<comment type="caution">
    <text evidence="6">The sequence shown here is derived from an EMBL/GenBank/DDBJ whole genome shotgun (WGS) entry which is preliminary data.</text>
</comment>
<dbReference type="InterPro" id="IPR043504">
    <property type="entry name" value="Peptidase_S1_PA_chymotrypsin"/>
</dbReference>
<dbReference type="AlphaFoldDB" id="A0A150H6J3"/>
<dbReference type="Pfam" id="PF13365">
    <property type="entry name" value="Trypsin_2"/>
    <property type="match status" value="1"/>
</dbReference>
<dbReference type="RefSeq" id="WP_062022387.1">
    <property type="nucleotide sequence ID" value="NZ_LQQC01000011.1"/>
</dbReference>
<dbReference type="GO" id="GO:0016020">
    <property type="term" value="C:membrane"/>
    <property type="evidence" value="ECO:0007669"/>
    <property type="project" value="UniProtKB-SubCell"/>
</dbReference>
<protein>
    <submittedName>
        <fullName evidence="6">Serine protease</fullName>
        <ecNumber evidence="6">3.4.21.-</ecNumber>
    </submittedName>
</protein>
<evidence type="ECO:0000256" key="2">
    <source>
        <dbReference type="ARBA" id="ARBA00022692"/>
    </source>
</evidence>
<keyword evidence="4 5" id="KW-0472">Membrane</keyword>
<evidence type="ECO:0000313" key="7">
    <source>
        <dbReference type="Proteomes" id="UP000243589"/>
    </source>
</evidence>
<dbReference type="Proteomes" id="UP000243589">
    <property type="component" value="Unassembled WGS sequence"/>
</dbReference>
<evidence type="ECO:0000313" key="6">
    <source>
        <dbReference type="EMBL" id="KXZ57683.1"/>
    </source>
</evidence>
<keyword evidence="7" id="KW-1185">Reference proteome</keyword>
<keyword evidence="6" id="KW-0645">Protease</keyword>
<dbReference type="PANTHER" id="PTHR43019">
    <property type="entry name" value="SERINE ENDOPROTEASE DEGS"/>
    <property type="match status" value="1"/>
</dbReference>
<dbReference type="GO" id="GO:0009403">
    <property type="term" value="P:toxin biosynthetic process"/>
    <property type="evidence" value="ECO:0007669"/>
    <property type="project" value="InterPro"/>
</dbReference>
<proteinExistence type="predicted"/>
<keyword evidence="6" id="KW-0378">Hydrolase</keyword>
<dbReference type="InterPro" id="IPR001940">
    <property type="entry name" value="Peptidase_S1C"/>
</dbReference>
<dbReference type="EC" id="3.4.21.-" evidence="6"/>
<comment type="subcellular location">
    <subcellularLocation>
        <location evidence="1">Membrane</location>
        <topology evidence="1">Multi-pass membrane protein</topology>
    </subcellularLocation>
</comment>
<dbReference type="InterPro" id="IPR009003">
    <property type="entry name" value="Peptidase_S1_PA"/>
</dbReference>
<dbReference type="InterPro" id="IPR003825">
    <property type="entry name" value="Colicin-V_CvpA"/>
</dbReference>
<accession>A0A150H6J3</accession>
<keyword evidence="3 5" id="KW-1133">Transmembrane helix</keyword>
<dbReference type="InterPro" id="IPR047680">
    <property type="entry name" value="MarP-like"/>
</dbReference>
<keyword evidence="2 5" id="KW-0812">Transmembrane</keyword>
<sequence length="394" mass="40629">MIDLVLGIIALSSLAMGWIRGLSPTVGALIGFALGLLIGRGVLAGMKLAGANELLDVIGPTGAFAVPFVLGLIGAAIGASWGRVLRDRIRSAAGRLVDAIGGAISGVVVFCLLVWVSAGWVRTTSLIEPNQWAADSVIVRALDGAAPVPSSQALGALGEALRFNGFPDVFSGQKEQIREVDAPNPEMVAVGKEAAQSVVKITAQAPACNSASEGTGWVYSDRYVATNAHVIAGAQQISVQVAGKGQALPAQVVGFNPTIDVAVLYVPSLKAPAMQRGEDLAVGADSVVVGFPEHGPYTISPSRVRERVVAEGKDIYGEKKAIRKVYSLRADVRPGNSGGPLIAANGRVSGMVFAKSQNDDATGYALTLKEIMPTLKAAEGTRGLVPTGKCTAKN</sequence>
<reference evidence="6 7" key="1">
    <citation type="submission" date="2016-01" db="EMBL/GenBank/DDBJ databases">
        <title>Use of Whole Genome Sequencing to ascertain that Brevibacterium massiliense (Roux, Raoult 2009) is a later heterotypic synonym of Brevibacterium ravenspurgense (Mages 2008).</title>
        <authorList>
            <person name="Bernier A.-M."/>
            <person name="Burdz T."/>
            <person name="Huynh C."/>
            <person name="Pachecho A.L."/>
            <person name="Wiebe D."/>
            <person name="Bonner C."/>
            <person name="Bernard K."/>
        </authorList>
    </citation>
    <scope>NUCLEOTIDE SEQUENCE [LARGE SCALE GENOMIC DNA]</scope>
    <source>
        <strain evidence="6 7">CCUG56047</strain>
    </source>
</reference>
<evidence type="ECO:0000256" key="4">
    <source>
        <dbReference type="ARBA" id="ARBA00023136"/>
    </source>
</evidence>
<evidence type="ECO:0000256" key="3">
    <source>
        <dbReference type="ARBA" id="ARBA00022989"/>
    </source>
</evidence>
<dbReference type="Pfam" id="PF02674">
    <property type="entry name" value="Colicin_V"/>
    <property type="match status" value="1"/>
</dbReference>
<dbReference type="GO" id="GO:0006508">
    <property type="term" value="P:proteolysis"/>
    <property type="evidence" value="ECO:0007669"/>
    <property type="project" value="UniProtKB-KW"/>
</dbReference>
<feature type="transmembrane region" description="Helical" evidence="5">
    <location>
        <begin position="27"/>
        <end position="45"/>
    </location>
</feature>
<dbReference type="PANTHER" id="PTHR43019:SF23">
    <property type="entry name" value="PROTEASE DO-LIKE 5, CHLOROPLASTIC"/>
    <property type="match status" value="1"/>
</dbReference>
<dbReference type="EMBL" id="LQQC01000011">
    <property type="protein sequence ID" value="KXZ57683.1"/>
    <property type="molecule type" value="Genomic_DNA"/>
</dbReference>
<gene>
    <name evidence="6" type="ORF">Bravens_01705</name>
</gene>
<organism evidence="6 7">
    <name type="scientific">Brevibacterium ravenspurgense</name>
    <dbReference type="NCBI Taxonomy" id="479117"/>
    <lineage>
        <taxon>Bacteria</taxon>
        <taxon>Bacillati</taxon>
        <taxon>Actinomycetota</taxon>
        <taxon>Actinomycetes</taxon>
        <taxon>Micrococcales</taxon>
        <taxon>Brevibacteriaceae</taxon>
        <taxon>Brevibacterium</taxon>
    </lineage>
</organism>
<dbReference type="GO" id="GO:0004252">
    <property type="term" value="F:serine-type endopeptidase activity"/>
    <property type="evidence" value="ECO:0007669"/>
    <property type="project" value="InterPro"/>
</dbReference>
<name>A0A150H6J3_9MICO</name>
<feature type="transmembrane region" description="Helical" evidence="5">
    <location>
        <begin position="57"/>
        <end position="79"/>
    </location>
</feature>
<dbReference type="SUPFAM" id="SSF50494">
    <property type="entry name" value="Trypsin-like serine proteases"/>
    <property type="match status" value="1"/>
</dbReference>
<dbReference type="PRINTS" id="PR00834">
    <property type="entry name" value="PROTEASES2C"/>
</dbReference>
<dbReference type="Gene3D" id="2.40.10.10">
    <property type="entry name" value="Trypsin-like serine proteases"/>
    <property type="match status" value="2"/>
</dbReference>
<feature type="transmembrane region" description="Helical" evidence="5">
    <location>
        <begin position="99"/>
        <end position="121"/>
    </location>
</feature>
<dbReference type="NCBIfam" id="NF033740">
    <property type="entry name" value="MarP_fam_protase"/>
    <property type="match status" value="1"/>
</dbReference>
<evidence type="ECO:0000256" key="5">
    <source>
        <dbReference type="SAM" id="Phobius"/>
    </source>
</evidence>
<evidence type="ECO:0000256" key="1">
    <source>
        <dbReference type="ARBA" id="ARBA00004141"/>
    </source>
</evidence>
<dbReference type="PATRIC" id="fig|479117.4.peg.1690"/>